<keyword evidence="3" id="KW-1185">Reference proteome</keyword>
<organism evidence="2 3">
    <name type="scientific">Saltatorellus ferox</name>
    <dbReference type="NCBI Taxonomy" id="2528018"/>
    <lineage>
        <taxon>Bacteria</taxon>
        <taxon>Pseudomonadati</taxon>
        <taxon>Planctomycetota</taxon>
        <taxon>Planctomycetia</taxon>
        <taxon>Planctomycetia incertae sedis</taxon>
        <taxon>Saltatorellus</taxon>
    </lineage>
</organism>
<dbReference type="AlphaFoldDB" id="A0A518F016"/>
<reference evidence="2 3" key="1">
    <citation type="submission" date="2019-02" db="EMBL/GenBank/DDBJ databases">
        <title>Deep-cultivation of Planctomycetes and their phenomic and genomic characterization uncovers novel biology.</title>
        <authorList>
            <person name="Wiegand S."/>
            <person name="Jogler M."/>
            <person name="Boedeker C."/>
            <person name="Pinto D."/>
            <person name="Vollmers J."/>
            <person name="Rivas-Marin E."/>
            <person name="Kohn T."/>
            <person name="Peeters S.H."/>
            <person name="Heuer A."/>
            <person name="Rast P."/>
            <person name="Oberbeckmann S."/>
            <person name="Bunk B."/>
            <person name="Jeske O."/>
            <person name="Meyerdierks A."/>
            <person name="Storesund J.E."/>
            <person name="Kallscheuer N."/>
            <person name="Luecker S."/>
            <person name="Lage O.M."/>
            <person name="Pohl T."/>
            <person name="Merkel B.J."/>
            <person name="Hornburger P."/>
            <person name="Mueller R.-W."/>
            <person name="Bruemmer F."/>
            <person name="Labrenz M."/>
            <person name="Spormann A.M."/>
            <person name="Op den Camp H."/>
            <person name="Overmann J."/>
            <person name="Amann R."/>
            <person name="Jetten M.S.M."/>
            <person name="Mascher T."/>
            <person name="Medema M.H."/>
            <person name="Devos D.P."/>
            <person name="Kaster A.-K."/>
            <person name="Ovreas L."/>
            <person name="Rohde M."/>
            <person name="Galperin M.Y."/>
            <person name="Jogler C."/>
        </authorList>
    </citation>
    <scope>NUCLEOTIDE SEQUENCE [LARGE SCALE GENOMIC DNA]</scope>
    <source>
        <strain evidence="2 3">Poly30</strain>
    </source>
</reference>
<evidence type="ECO:0000313" key="3">
    <source>
        <dbReference type="Proteomes" id="UP000320390"/>
    </source>
</evidence>
<keyword evidence="1" id="KW-1133">Transmembrane helix</keyword>
<keyword evidence="1" id="KW-0472">Membrane</keyword>
<sequence>MRVPNRNIRPSQPPFTALLDLLCGWLLAGIVGGGLLFSCTTTGDLPTQPSTDDPREELLSQIDAADDLFDQRAFDDARQRYQAIYLAANSRRYDREAAEAAAMSAVALTMSNQVDEGKQWLDRAEEKANESDERSWSRLLLARGVQRWKNRDALTARRTFIELYNYCFLHSLTPRAIQAATLASLASQGQEQLDWSMRAIQAAQTTGNIKWQAPLWSSHAWLLDSRGRAEEALEAFEKARDLTGRVDISRLGRLQTDWAYGHGLRMVGKLAEARDLLEQTNAIAHSIYIAKPSPRAAEYLGRVLWEIGEIDDMEGNKERARERFLAARSKMLEAGAAQGAPKLVEKLDARLEALDAPPPARRFTTPRRN</sequence>
<proteinExistence type="predicted"/>
<dbReference type="Gene3D" id="1.25.40.10">
    <property type="entry name" value="Tetratricopeptide repeat domain"/>
    <property type="match status" value="1"/>
</dbReference>
<dbReference type="EMBL" id="CP036434">
    <property type="protein sequence ID" value="QDV09676.1"/>
    <property type="molecule type" value="Genomic_DNA"/>
</dbReference>
<evidence type="ECO:0000256" key="1">
    <source>
        <dbReference type="SAM" id="Phobius"/>
    </source>
</evidence>
<dbReference type="OrthoDB" id="3777470at2"/>
<dbReference type="Proteomes" id="UP000320390">
    <property type="component" value="Chromosome"/>
</dbReference>
<dbReference type="InterPro" id="IPR011990">
    <property type="entry name" value="TPR-like_helical_dom_sf"/>
</dbReference>
<evidence type="ECO:0000313" key="2">
    <source>
        <dbReference type="EMBL" id="QDV09676.1"/>
    </source>
</evidence>
<evidence type="ECO:0008006" key="4">
    <source>
        <dbReference type="Google" id="ProtNLM"/>
    </source>
</evidence>
<feature type="transmembrane region" description="Helical" evidence="1">
    <location>
        <begin position="15"/>
        <end position="37"/>
    </location>
</feature>
<dbReference type="SUPFAM" id="SSF48452">
    <property type="entry name" value="TPR-like"/>
    <property type="match status" value="1"/>
</dbReference>
<keyword evidence="1" id="KW-0812">Transmembrane</keyword>
<gene>
    <name evidence="2" type="ORF">Poly30_52340</name>
</gene>
<protein>
    <recommendedName>
        <fullName evidence="4">Tetratricopeptide repeat protein</fullName>
    </recommendedName>
</protein>
<accession>A0A518F016</accession>
<dbReference type="RefSeq" id="WP_145204454.1">
    <property type="nucleotide sequence ID" value="NZ_CP036434.1"/>
</dbReference>
<name>A0A518F016_9BACT</name>